<accession>A0ABY7E0Y7</accession>
<dbReference type="Proteomes" id="UP001164746">
    <property type="component" value="Chromosome 4"/>
</dbReference>
<feature type="transmembrane region" description="Helical" evidence="5">
    <location>
        <begin position="51"/>
        <end position="71"/>
    </location>
</feature>
<organism evidence="6 7">
    <name type="scientific">Mya arenaria</name>
    <name type="common">Soft-shell clam</name>
    <dbReference type="NCBI Taxonomy" id="6604"/>
    <lineage>
        <taxon>Eukaryota</taxon>
        <taxon>Metazoa</taxon>
        <taxon>Spiralia</taxon>
        <taxon>Lophotrochozoa</taxon>
        <taxon>Mollusca</taxon>
        <taxon>Bivalvia</taxon>
        <taxon>Autobranchia</taxon>
        <taxon>Heteroconchia</taxon>
        <taxon>Euheterodonta</taxon>
        <taxon>Imparidentia</taxon>
        <taxon>Neoheterodontei</taxon>
        <taxon>Myida</taxon>
        <taxon>Myoidea</taxon>
        <taxon>Myidae</taxon>
        <taxon>Mya</taxon>
    </lineage>
</organism>
<proteinExistence type="predicted"/>
<evidence type="ECO:0000256" key="3">
    <source>
        <dbReference type="ARBA" id="ARBA00022989"/>
    </source>
</evidence>
<keyword evidence="4 5" id="KW-0472">Membrane</keyword>
<evidence type="ECO:0000256" key="1">
    <source>
        <dbReference type="ARBA" id="ARBA00004141"/>
    </source>
</evidence>
<dbReference type="PANTHER" id="PTHR12489">
    <property type="entry name" value="LIPOMA HMGIC FUSION PARTNER-LIKE PROTEIN"/>
    <property type="match status" value="1"/>
</dbReference>
<evidence type="ECO:0000313" key="6">
    <source>
        <dbReference type="EMBL" id="WAR03465.1"/>
    </source>
</evidence>
<gene>
    <name evidence="6" type="ORF">MAR_010023</name>
</gene>
<sequence length="244" mass="27197">MCNNRLDYKRNHPLERGNEIHIPRKDRKLTNMSELCSTGDRGVVGMSYVQYIWILLSILVSVTCSFCFLQPEWIVRPGLSNTFGMYSFCVRGRDAMAVGGAARLCGFYGGEFGFGNIPSSTWQAACLLYGGGCLFTCFGALCSMATMCVRSSMDKTLVLSTRYLQISSVFLMTSGLVVYPLGFESRYFRYYCGSEADIYNVGACAVGWTYVLAIVGCAVSMFCPVLSYFSQNENFDTDSFEYKL</sequence>
<dbReference type="EMBL" id="CP111015">
    <property type="protein sequence ID" value="WAR03465.1"/>
    <property type="molecule type" value="Genomic_DNA"/>
</dbReference>
<reference evidence="6" key="1">
    <citation type="submission" date="2022-11" db="EMBL/GenBank/DDBJ databases">
        <title>Centuries of genome instability and evolution in soft-shell clam transmissible cancer (bioRxiv).</title>
        <authorList>
            <person name="Hart S.F.M."/>
            <person name="Yonemitsu M.A."/>
            <person name="Giersch R.M."/>
            <person name="Beal B.F."/>
            <person name="Arriagada G."/>
            <person name="Davis B.W."/>
            <person name="Ostrander E.A."/>
            <person name="Goff S.P."/>
            <person name="Metzger M.J."/>
        </authorList>
    </citation>
    <scope>NUCLEOTIDE SEQUENCE</scope>
    <source>
        <strain evidence="6">MELC-2E11</strain>
        <tissue evidence="6">Siphon/mantle</tissue>
    </source>
</reference>
<name>A0ABY7E0Y7_MYAAR</name>
<dbReference type="InterPro" id="IPR019372">
    <property type="entry name" value="LHFPL"/>
</dbReference>
<keyword evidence="2 5" id="KW-0812">Transmembrane</keyword>
<evidence type="ECO:0000313" key="7">
    <source>
        <dbReference type="Proteomes" id="UP001164746"/>
    </source>
</evidence>
<protein>
    <submittedName>
        <fullName evidence="6">LHPL2-like protein</fullName>
    </submittedName>
</protein>
<dbReference type="PANTHER" id="PTHR12489:SF22">
    <property type="entry name" value="SI:DKEY-35M8.1"/>
    <property type="match status" value="1"/>
</dbReference>
<keyword evidence="7" id="KW-1185">Reference proteome</keyword>
<feature type="transmembrane region" description="Helical" evidence="5">
    <location>
        <begin position="163"/>
        <end position="181"/>
    </location>
</feature>
<feature type="transmembrane region" description="Helical" evidence="5">
    <location>
        <begin position="208"/>
        <end position="229"/>
    </location>
</feature>
<evidence type="ECO:0000256" key="5">
    <source>
        <dbReference type="SAM" id="Phobius"/>
    </source>
</evidence>
<keyword evidence="3 5" id="KW-1133">Transmembrane helix</keyword>
<comment type="subcellular location">
    <subcellularLocation>
        <location evidence="1">Membrane</location>
        <topology evidence="1">Multi-pass membrane protein</topology>
    </subcellularLocation>
</comment>
<feature type="transmembrane region" description="Helical" evidence="5">
    <location>
        <begin position="122"/>
        <end position="142"/>
    </location>
</feature>
<evidence type="ECO:0000256" key="4">
    <source>
        <dbReference type="ARBA" id="ARBA00023136"/>
    </source>
</evidence>
<evidence type="ECO:0000256" key="2">
    <source>
        <dbReference type="ARBA" id="ARBA00022692"/>
    </source>
</evidence>
<dbReference type="Pfam" id="PF10242">
    <property type="entry name" value="L_HMGIC_fpl"/>
    <property type="match status" value="1"/>
</dbReference>